<dbReference type="InterPro" id="IPR026444">
    <property type="entry name" value="Secre_tail"/>
</dbReference>
<dbReference type="Gene3D" id="2.60.40.4070">
    <property type="match status" value="1"/>
</dbReference>
<dbReference type="Proteomes" id="UP000612329">
    <property type="component" value="Unassembled WGS sequence"/>
</dbReference>
<proteinExistence type="predicted"/>
<accession>A0A8J3BGP5</accession>
<protein>
    <recommendedName>
        <fullName evidence="2">Secretion system C-terminal sorting domain-containing protein</fullName>
    </recommendedName>
</protein>
<evidence type="ECO:0000313" key="3">
    <source>
        <dbReference type="EMBL" id="GGK12924.1"/>
    </source>
</evidence>
<dbReference type="AlphaFoldDB" id="A0A8J3BGP5"/>
<dbReference type="NCBIfam" id="TIGR04183">
    <property type="entry name" value="Por_Secre_tail"/>
    <property type="match status" value="1"/>
</dbReference>
<keyword evidence="1" id="KW-0732">Signal</keyword>
<evidence type="ECO:0000313" key="4">
    <source>
        <dbReference type="Proteomes" id="UP000612329"/>
    </source>
</evidence>
<organism evidence="3 4">
    <name type="scientific">Yeosuana aromativorans</name>
    <dbReference type="NCBI Taxonomy" id="288019"/>
    <lineage>
        <taxon>Bacteria</taxon>
        <taxon>Pseudomonadati</taxon>
        <taxon>Bacteroidota</taxon>
        <taxon>Flavobacteriia</taxon>
        <taxon>Flavobacteriales</taxon>
        <taxon>Flavobacteriaceae</taxon>
        <taxon>Yeosuana</taxon>
    </lineage>
</organism>
<reference evidence="3" key="1">
    <citation type="journal article" date="2014" name="Int. J. Syst. Evol. Microbiol.">
        <title>Complete genome sequence of Corynebacterium casei LMG S-19264T (=DSM 44701T), isolated from a smear-ripened cheese.</title>
        <authorList>
            <consortium name="US DOE Joint Genome Institute (JGI-PGF)"/>
            <person name="Walter F."/>
            <person name="Albersmeier A."/>
            <person name="Kalinowski J."/>
            <person name="Ruckert C."/>
        </authorList>
    </citation>
    <scope>NUCLEOTIDE SEQUENCE</scope>
    <source>
        <strain evidence="3">JCM 12862</strain>
    </source>
</reference>
<name>A0A8J3BGP5_9FLAO</name>
<dbReference type="EMBL" id="BMNR01000001">
    <property type="protein sequence ID" value="GGK12924.1"/>
    <property type="molecule type" value="Genomic_DNA"/>
</dbReference>
<evidence type="ECO:0000259" key="2">
    <source>
        <dbReference type="Pfam" id="PF18962"/>
    </source>
</evidence>
<keyword evidence="4" id="KW-1185">Reference proteome</keyword>
<feature type="domain" description="Secretion system C-terminal sorting" evidence="2">
    <location>
        <begin position="173"/>
        <end position="246"/>
    </location>
</feature>
<evidence type="ECO:0000256" key="1">
    <source>
        <dbReference type="ARBA" id="ARBA00022729"/>
    </source>
</evidence>
<gene>
    <name evidence="3" type="ORF">GCM10007962_04120</name>
</gene>
<sequence length="249" mass="26806">MTFTFTQGSPINTADGGCVMAVWIQNGTTFTKTKIRYLSNGTKDHLPIFGAKAGWTTVNNAMTANVVDAVTGATRTGSSSPAALDTYSVSWDGKDVSGNIVPDGTYTVWYESTWIDGSRNSDNFVNSPGFAFTKGPSITTTNPANVGPLKTMTITWTPTALSLDNVYKTKVSLYPNPSNGFINVKYNDIPVSKIDVVNILGQVVKSIQLDPLKSKTIESIDLSGNPNGLYIIHVSTNETSSNYKIILEQ</sequence>
<reference evidence="3" key="2">
    <citation type="submission" date="2020-09" db="EMBL/GenBank/DDBJ databases">
        <authorList>
            <person name="Sun Q."/>
            <person name="Ohkuma M."/>
        </authorList>
    </citation>
    <scope>NUCLEOTIDE SEQUENCE</scope>
    <source>
        <strain evidence="3">JCM 12862</strain>
    </source>
</reference>
<dbReference type="Pfam" id="PF18962">
    <property type="entry name" value="Por_Secre_tail"/>
    <property type="match status" value="1"/>
</dbReference>
<comment type="caution">
    <text evidence="3">The sequence shown here is derived from an EMBL/GenBank/DDBJ whole genome shotgun (WGS) entry which is preliminary data.</text>
</comment>